<dbReference type="RefSeq" id="XP_033655432.1">
    <property type="nucleotide sequence ID" value="XM_033798065.1"/>
</dbReference>
<keyword evidence="3" id="KW-0378">Hydrolase</keyword>
<dbReference type="EMBL" id="ML986489">
    <property type="protein sequence ID" value="KAF2277893.1"/>
    <property type="molecule type" value="Genomic_DNA"/>
</dbReference>
<dbReference type="InterPro" id="IPR002925">
    <property type="entry name" value="Dienelactn_hydro"/>
</dbReference>
<evidence type="ECO:0000256" key="1">
    <source>
        <dbReference type="SAM" id="SignalP"/>
    </source>
</evidence>
<dbReference type="OrthoDB" id="17560at2759"/>
<evidence type="ECO:0000313" key="4">
    <source>
        <dbReference type="Proteomes" id="UP000800097"/>
    </source>
</evidence>
<dbReference type="GO" id="GO:0016787">
    <property type="term" value="F:hydrolase activity"/>
    <property type="evidence" value="ECO:0007669"/>
    <property type="project" value="UniProtKB-KW"/>
</dbReference>
<accession>A0A6A6JP24</accession>
<feature type="domain" description="Dienelactone hydrolase" evidence="2">
    <location>
        <begin position="50"/>
        <end position="257"/>
    </location>
</feature>
<feature type="signal peptide" evidence="1">
    <location>
        <begin position="1"/>
        <end position="17"/>
    </location>
</feature>
<dbReference type="PANTHER" id="PTHR17630">
    <property type="entry name" value="DIENELACTONE HYDROLASE"/>
    <property type="match status" value="1"/>
</dbReference>
<dbReference type="GeneID" id="54551240"/>
<dbReference type="SUPFAM" id="SSF53474">
    <property type="entry name" value="alpha/beta-Hydrolases"/>
    <property type="match status" value="1"/>
</dbReference>
<dbReference type="AlphaFoldDB" id="A0A6A6JP24"/>
<evidence type="ECO:0000313" key="3">
    <source>
        <dbReference type="EMBL" id="KAF2277893.1"/>
    </source>
</evidence>
<dbReference type="Gene3D" id="3.40.50.1820">
    <property type="entry name" value="alpha/beta hydrolase"/>
    <property type="match status" value="1"/>
</dbReference>
<gene>
    <name evidence="3" type="ORF">EI97DRAFT_431981</name>
</gene>
<keyword evidence="1" id="KW-0732">Signal</keyword>
<organism evidence="3 4">
    <name type="scientific">Westerdykella ornata</name>
    <dbReference type="NCBI Taxonomy" id="318751"/>
    <lineage>
        <taxon>Eukaryota</taxon>
        <taxon>Fungi</taxon>
        <taxon>Dikarya</taxon>
        <taxon>Ascomycota</taxon>
        <taxon>Pezizomycotina</taxon>
        <taxon>Dothideomycetes</taxon>
        <taxon>Pleosporomycetidae</taxon>
        <taxon>Pleosporales</taxon>
        <taxon>Sporormiaceae</taxon>
        <taxon>Westerdykella</taxon>
    </lineage>
</organism>
<dbReference type="InterPro" id="IPR029058">
    <property type="entry name" value="AB_hydrolase_fold"/>
</dbReference>
<name>A0A6A6JP24_WESOR</name>
<reference evidence="3" key="1">
    <citation type="journal article" date="2020" name="Stud. Mycol.">
        <title>101 Dothideomycetes genomes: a test case for predicting lifestyles and emergence of pathogens.</title>
        <authorList>
            <person name="Haridas S."/>
            <person name="Albert R."/>
            <person name="Binder M."/>
            <person name="Bloem J."/>
            <person name="Labutti K."/>
            <person name="Salamov A."/>
            <person name="Andreopoulos B."/>
            <person name="Baker S."/>
            <person name="Barry K."/>
            <person name="Bills G."/>
            <person name="Bluhm B."/>
            <person name="Cannon C."/>
            <person name="Castanera R."/>
            <person name="Culley D."/>
            <person name="Daum C."/>
            <person name="Ezra D."/>
            <person name="Gonzalez J."/>
            <person name="Henrissat B."/>
            <person name="Kuo A."/>
            <person name="Liang C."/>
            <person name="Lipzen A."/>
            <person name="Lutzoni F."/>
            <person name="Magnuson J."/>
            <person name="Mondo S."/>
            <person name="Nolan M."/>
            <person name="Ohm R."/>
            <person name="Pangilinan J."/>
            <person name="Park H.-J."/>
            <person name="Ramirez L."/>
            <person name="Alfaro M."/>
            <person name="Sun H."/>
            <person name="Tritt A."/>
            <person name="Yoshinaga Y."/>
            <person name="Zwiers L.-H."/>
            <person name="Turgeon B."/>
            <person name="Goodwin S."/>
            <person name="Spatafora J."/>
            <person name="Crous P."/>
            <person name="Grigoriev I."/>
        </authorList>
    </citation>
    <scope>NUCLEOTIDE SEQUENCE</scope>
    <source>
        <strain evidence="3">CBS 379.55</strain>
    </source>
</reference>
<evidence type="ECO:0000259" key="2">
    <source>
        <dbReference type="Pfam" id="PF01738"/>
    </source>
</evidence>
<dbReference type="PANTHER" id="PTHR17630:SF44">
    <property type="entry name" value="PROTEIN AIM2"/>
    <property type="match status" value="1"/>
</dbReference>
<sequence>MLRLAAIALAAISAVQAANSCPAVRSEGEPQGQIKNVNGTQIYHTYPAGGPKASRDNTKAILYVSDIFGLPLLQNKVLADSLTQTSYPVIFPDLFSGDAYPVTTPDHPAPDLTEWIARHPPAAVDAILDKTIAYMRSELGVTKIGAVGYCFGGKYVPRHMAEGKGIDVGFIAHPSGLEDGEIKAIAGPISVAAGQLDGTFNAAARRNAEDILTGMNAVFQTVLYSQAPHGFAVRVNMSAPAEKFAKEGAFLQAVKWF</sequence>
<feature type="non-terminal residue" evidence="3">
    <location>
        <position position="257"/>
    </location>
</feature>
<protein>
    <submittedName>
        <fullName evidence="3">Alpha/beta-hydrolase</fullName>
    </submittedName>
</protein>
<feature type="chain" id="PRO_5025403015" evidence="1">
    <location>
        <begin position="18"/>
        <end position="257"/>
    </location>
</feature>
<dbReference type="Proteomes" id="UP000800097">
    <property type="component" value="Unassembled WGS sequence"/>
</dbReference>
<proteinExistence type="predicted"/>
<dbReference type="Pfam" id="PF01738">
    <property type="entry name" value="DLH"/>
    <property type="match status" value="1"/>
</dbReference>
<keyword evidence="4" id="KW-1185">Reference proteome</keyword>